<organism evidence="1">
    <name type="scientific">freshwater metagenome</name>
    <dbReference type="NCBI Taxonomy" id="449393"/>
    <lineage>
        <taxon>unclassified sequences</taxon>
        <taxon>metagenomes</taxon>
        <taxon>ecological metagenomes</taxon>
    </lineage>
</organism>
<sequence length="60" mass="6452">MAAIATHLIDGEFDIGIHQGRQAHDDSIGVDETSSNLTMLTLTPQEQRAASVPAKHLQIT</sequence>
<protein>
    <submittedName>
        <fullName evidence="1">Unannotated protein</fullName>
    </submittedName>
</protein>
<reference evidence="1" key="1">
    <citation type="submission" date="2020-05" db="EMBL/GenBank/DDBJ databases">
        <authorList>
            <person name="Chiriac C."/>
            <person name="Salcher M."/>
            <person name="Ghai R."/>
            <person name="Kavagutti S V."/>
        </authorList>
    </citation>
    <scope>NUCLEOTIDE SEQUENCE</scope>
</reference>
<dbReference type="AlphaFoldDB" id="A0A6J7G5J7"/>
<name>A0A6J7G5J7_9ZZZZ</name>
<proteinExistence type="predicted"/>
<gene>
    <name evidence="1" type="ORF">UFOPK3495_01090</name>
</gene>
<accession>A0A6J7G5J7</accession>
<evidence type="ECO:0000313" key="1">
    <source>
        <dbReference type="EMBL" id="CAB4903227.1"/>
    </source>
</evidence>
<dbReference type="EMBL" id="CAFBMC010000058">
    <property type="protein sequence ID" value="CAB4903227.1"/>
    <property type="molecule type" value="Genomic_DNA"/>
</dbReference>